<comment type="caution">
    <text evidence="3">The sequence shown here is derived from an EMBL/GenBank/DDBJ whole genome shotgun (WGS) entry which is preliminary data.</text>
</comment>
<name>A0A9N9A6I2_9GLOM</name>
<evidence type="ECO:0000256" key="1">
    <source>
        <dbReference type="SAM" id="MobiDB-lite"/>
    </source>
</evidence>
<evidence type="ECO:0000313" key="4">
    <source>
        <dbReference type="Proteomes" id="UP000789831"/>
    </source>
</evidence>
<keyword evidence="2" id="KW-0732">Signal</keyword>
<feature type="chain" id="PRO_5040136021" evidence="2">
    <location>
        <begin position="21"/>
        <end position="63"/>
    </location>
</feature>
<reference evidence="3" key="1">
    <citation type="submission" date="2021-06" db="EMBL/GenBank/DDBJ databases">
        <authorList>
            <person name="Kallberg Y."/>
            <person name="Tangrot J."/>
            <person name="Rosling A."/>
        </authorList>
    </citation>
    <scope>NUCLEOTIDE SEQUENCE</scope>
    <source>
        <strain evidence="3">MT106</strain>
    </source>
</reference>
<gene>
    <name evidence="3" type="ORF">AGERDE_LOCUS5176</name>
</gene>
<evidence type="ECO:0000256" key="2">
    <source>
        <dbReference type="SAM" id="SignalP"/>
    </source>
</evidence>
<keyword evidence="4" id="KW-1185">Reference proteome</keyword>
<feature type="signal peptide" evidence="2">
    <location>
        <begin position="1"/>
        <end position="20"/>
    </location>
</feature>
<organism evidence="3 4">
    <name type="scientific">Ambispora gerdemannii</name>
    <dbReference type="NCBI Taxonomy" id="144530"/>
    <lineage>
        <taxon>Eukaryota</taxon>
        <taxon>Fungi</taxon>
        <taxon>Fungi incertae sedis</taxon>
        <taxon>Mucoromycota</taxon>
        <taxon>Glomeromycotina</taxon>
        <taxon>Glomeromycetes</taxon>
        <taxon>Archaeosporales</taxon>
        <taxon>Ambisporaceae</taxon>
        <taxon>Ambispora</taxon>
    </lineage>
</organism>
<proteinExistence type="predicted"/>
<dbReference type="Proteomes" id="UP000789831">
    <property type="component" value="Unassembled WGS sequence"/>
</dbReference>
<dbReference type="EMBL" id="CAJVPL010000667">
    <property type="protein sequence ID" value="CAG8519800.1"/>
    <property type="molecule type" value="Genomic_DNA"/>
</dbReference>
<sequence length="63" mass="6769">MISIQYVLTIFVLLFTLTIASPILQRRQLDSQPVRGPNGVVIGEAYTQGTEDHSSGNGPPAAE</sequence>
<protein>
    <submittedName>
        <fullName evidence="3">9051_t:CDS:1</fullName>
    </submittedName>
</protein>
<evidence type="ECO:0000313" key="3">
    <source>
        <dbReference type="EMBL" id="CAG8519800.1"/>
    </source>
</evidence>
<feature type="region of interest" description="Disordered" evidence="1">
    <location>
        <begin position="31"/>
        <end position="63"/>
    </location>
</feature>
<dbReference type="AlphaFoldDB" id="A0A9N9A6I2"/>
<accession>A0A9N9A6I2</accession>